<reference evidence="2 3" key="1">
    <citation type="journal article" date="2008" name="Int. J. Syst. Evol. Microbiol.">
        <title>Tessaracoccus flavescens sp. nov., isolated from marine sediment.</title>
        <authorList>
            <person name="Lee D.W."/>
            <person name="Lee S.D."/>
        </authorList>
    </citation>
    <scope>NUCLEOTIDE SEQUENCE [LARGE SCALE GENOMIC DNA]</scope>
    <source>
        <strain evidence="2 3">SST-39T</strain>
    </source>
</reference>
<protein>
    <submittedName>
        <fullName evidence="2">GNAT family N-acetyltransferase</fullName>
    </submittedName>
</protein>
<evidence type="ECO:0000313" key="2">
    <source>
        <dbReference type="EMBL" id="AQP50906.1"/>
    </source>
</evidence>
<dbReference type="PROSITE" id="PS51186">
    <property type="entry name" value="GNAT"/>
    <property type="match status" value="1"/>
</dbReference>
<evidence type="ECO:0000259" key="1">
    <source>
        <dbReference type="PROSITE" id="PS51186"/>
    </source>
</evidence>
<accession>A0A1Q2CXP0</accession>
<dbReference type="GO" id="GO:0016747">
    <property type="term" value="F:acyltransferase activity, transferring groups other than amino-acyl groups"/>
    <property type="evidence" value="ECO:0007669"/>
    <property type="project" value="InterPro"/>
</dbReference>
<dbReference type="KEGG" id="tfa:BW733_08780"/>
<dbReference type="CDD" id="cd04301">
    <property type="entry name" value="NAT_SF"/>
    <property type="match status" value="1"/>
</dbReference>
<dbReference type="SUPFAM" id="SSF55729">
    <property type="entry name" value="Acyl-CoA N-acyltransferases (Nat)"/>
    <property type="match status" value="1"/>
</dbReference>
<sequence length="295" mass="30732">MRITMTTPAPDDVVSLAETLDGWQLDGGPLQLHPGDLGWFSMRGIEATASAMRVWLREGRPVAIGLLDGDDLLRLGIAPPALDDGELAAAIARSVADPSRGVLPAGVVSVEARGADALAACLIGAGWGTGDPWVPLHRDLSDPVEATPLRVEVVEGDLVEPWSEVHFSAFRGGEFTDAVRGRMVHNWQTMAAGPLYDRARSLLGRDEAGTPVAAAAVWSAGHGRPGLIEPLAVRRGQQGKGFGRAMTLACASVLRDLGASSATVCAEASNPAAVATYASAGFTAAPEVPDLRRHA</sequence>
<dbReference type="Proteomes" id="UP000188235">
    <property type="component" value="Chromosome"/>
</dbReference>
<dbReference type="STRING" id="399497.BW733_08780"/>
<dbReference type="RefSeq" id="WP_077349703.1">
    <property type="nucleotide sequence ID" value="NZ_CP019607.1"/>
</dbReference>
<feature type="domain" description="N-acetyltransferase" evidence="1">
    <location>
        <begin position="149"/>
        <end position="295"/>
    </location>
</feature>
<dbReference type="InterPro" id="IPR000182">
    <property type="entry name" value="GNAT_dom"/>
</dbReference>
<dbReference type="InterPro" id="IPR016181">
    <property type="entry name" value="Acyl_CoA_acyltransferase"/>
</dbReference>
<keyword evidence="3" id="KW-1185">Reference proteome</keyword>
<dbReference type="Gene3D" id="3.40.630.30">
    <property type="match status" value="1"/>
</dbReference>
<gene>
    <name evidence="2" type="ORF">BW733_08780</name>
</gene>
<dbReference type="Pfam" id="PF00583">
    <property type="entry name" value="Acetyltransf_1"/>
    <property type="match status" value="1"/>
</dbReference>
<dbReference type="EMBL" id="CP019607">
    <property type="protein sequence ID" value="AQP50906.1"/>
    <property type="molecule type" value="Genomic_DNA"/>
</dbReference>
<dbReference type="OrthoDB" id="4792644at2"/>
<evidence type="ECO:0000313" key="3">
    <source>
        <dbReference type="Proteomes" id="UP000188235"/>
    </source>
</evidence>
<organism evidence="2 3">
    <name type="scientific">Tessaracoccus flavescens</name>
    <dbReference type="NCBI Taxonomy" id="399497"/>
    <lineage>
        <taxon>Bacteria</taxon>
        <taxon>Bacillati</taxon>
        <taxon>Actinomycetota</taxon>
        <taxon>Actinomycetes</taxon>
        <taxon>Propionibacteriales</taxon>
        <taxon>Propionibacteriaceae</taxon>
        <taxon>Tessaracoccus</taxon>
    </lineage>
</organism>
<proteinExistence type="predicted"/>
<keyword evidence="2" id="KW-0808">Transferase</keyword>
<dbReference type="AlphaFoldDB" id="A0A1Q2CXP0"/>
<name>A0A1Q2CXP0_9ACTN</name>